<dbReference type="Proteomes" id="UP000007148">
    <property type="component" value="Unassembled WGS sequence"/>
</dbReference>
<dbReference type="EMBL" id="CAFZ01000005">
    <property type="protein sequence ID" value="CCA66711.1"/>
    <property type="molecule type" value="Genomic_DNA"/>
</dbReference>
<organism evidence="1 2">
    <name type="scientific">Serendipita indica (strain DSM 11827)</name>
    <name type="common">Root endophyte fungus</name>
    <name type="synonym">Piriformospora indica</name>
    <dbReference type="NCBI Taxonomy" id="1109443"/>
    <lineage>
        <taxon>Eukaryota</taxon>
        <taxon>Fungi</taxon>
        <taxon>Dikarya</taxon>
        <taxon>Basidiomycota</taxon>
        <taxon>Agaricomycotina</taxon>
        <taxon>Agaricomycetes</taxon>
        <taxon>Sebacinales</taxon>
        <taxon>Serendipitaceae</taxon>
        <taxon>Serendipita</taxon>
    </lineage>
</organism>
<accession>G4T602</accession>
<sequence length="127" mass="14188">MTHFALPPPTAYKASKMSDEDLTIRKGREEEVGTLEANGELSRCSFVEAAIVAFLLFEAAKKGRSVKPTAVAYDYVIFAYSISGRMIDDLNGYPSEFCFLVVPQESTDSTLKEPLLPSRRPLQVRYM</sequence>
<gene>
    <name evidence="1" type="ORF">PIIN_00391</name>
</gene>
<reference evidence="1 2" key="1">
    <citation type="journal article" date="2011" name="PLoS Pathog.">
        <title>Endophytic Life Strategies Decoded by Genome and Transcriptome Analyses of the Mutualistic Root Symbiont Piriformospora indica.</title>
        <authorList>
            <person name="Zuccaro A."/>
            <person name="Lahrmann U."/>
            <person name="Guldener U."/>
            <person name="Langen G."/>
            <person name="Pfiffi S."/>
            <person name="Biedenkopf D."/>
            <person name="Wong P."/>
            <person name="Samans B."/>
            <person name="Grimm C."/>
            <person name="Basiewicz M."/>
            <person name="Murat C."/>
            <person name="Martin F."/>
            <person name="Kogel K.H."/>
        </authorList>
    </citation>
    <scope>NUCLEOTIDE SEQUENCE [LARGE SCALE GENOMIC DNA]</scope>
    <source>
        <strain evidence="1 2">DSM 11827</strain>
    </source>
</reference>
<name>G4T602_SERID</name>
<protein>
    <submittedName>
        <fullName evidence="1">Uncharacterized protein</fullName>
    </submittedName>
</protein>
<evidence type="ECO:0000313" key="1">
    <source>
        <dbReference type="EMBL" id="CCA66711.1"/>
    </source>
</evidence>
<keyword evidence="2" id="KW-1185">Reference proteome</keyword>
<comment type="caution">
    <text evidence="1">The sequence shown here is derived from an EMBL/GenBank/DDBJ whole genome shotgun (WGS) entry which is preliminary data.</text>
</comment>
<proteinExistence type="predicted"/>
<dbReference type="AlphaFoldDB" id="G4T602"/>
<evidence type="ECO:0000313" key="2">
    <source>
        <dbReference type="Proteomes" id="UP000007148"/>
    </source>
</evidence>
<dbReference type="HOGENOM" id="CLU_1971374_0_0_1"/>
<dbReference type="InParanoid" id="G4T602"/>